<dbReference type="STRING" id="1392250.A0A2I2FZE6"/>
<dbReference type="AlphaFoldDB" id="A0A2I2FZE6"/>
<evidence type="ECO:0000313" key="3">
    <source>
        <dbReference type="Proteomes" id="UP000234275"/>
    </source>
</evidence>
<name>A0A2I2FZE6_9EURO</name>
<dbReference type="GeneID" id="36561304"/>
<dbReference type="InterPro" id="IPR011333">
    <property type="entry name" value="SKP1/BTB/POZ_sf"/>
</dbReference>
<dbReference type="OrthoDB" id="5326346at2759"/>
<evidence type="ECO:0000259" key="1">
    <source>
        <dbReference type="Pfam" id="PF00651"/>
    </source>
</evidence>
<accession>A0A2I2FZE6</accession>
<protein>
    <recommendedName>
        <fullName evidence="1">BTB domain-containing protein</fullName>
    </recommendedName>
</protein>
<organism evidence="2 3">
    <name type="scientific">Aspergillus steynii IBT 23096</name>
    <dbReference type="NCBI Taxonomy" id="1392250"/>
    <lineage>
        <taxon>Eukaryota</taxon>
        <taxon>Fungi</taxon>
        <taxon>Dikarya</taxon>
        <taxon>Ascomycota</taxon>
        <taxon>Pezizomycotina</taxon>
        <taxon>Eurotiomycetes</taxon>
        <taxon>Eurotiomycetidae</taxon>
        <taxon>Eurotiales</taxon>
        <taxon>Aspergillaceae</taxon>
        <taxon>Aspergillus</taxon>
        <taxon>Aspergillus subgen. Circumdati</taxon>
    </lineage>
</organism>
<evidence type="ECO:0000313" key="2">
    <source>
        <dbReference type="EMBL" id="PLB46003.1"/>
    </source>
</evidence>
<dbReference type="EMBL" id="MSFO01000007">
    <property type="protein sequence ID" value="PLB46003.1"/>
    <property type="molecule type" value="Genomic_DNA"/>
</dbReference>
<gene>
    <name evidence="2" type="ORF">P170DRAFT_478930</name>
</gene>
<comment type="caution">
    <text evidence="2">The sequence shown here is derived from an EMBL/GenBank/DDBJ whole genome shotgun (WGS) entry which is preliminary data.</text>
</comment>
<sequence>MVDYFVFDDEGDIYLSFGPLTSESHFPEGEEVIGNEGSVDEEQKEHNTGSLQTVQIRVSSAILKSSSRIFQAMLSNEHFWEAHTLKSKGSVHIQLPGDKHEPFRIVMAIIHQRHVQVPEIVDSKTLARIATIVDKYGFHLAVIKHAQLWVDKLGSEISNGFNDDISLWIWIAWVFRVPTLFRRLTAICQRESEGHDLGSVIDNAQLPQKLIGKDYVSSSVEK</sequence>
<reference evidence="2 3" key="1">
    <citation type="submission" date="2016-12" db="EMBL/GenBank/DDBJ databases">
        <title>The genomes of Aspergillus section Nigri reveals drivers in fungal speciation.</title>
        <authorList>
            <consortium name="DOE Joint Genome Institute"/>
            <person name="Vesth T.C."/>
            <person name="Nybo J."/>
            <person name="Theobald S."/>
            <person name="Brandl J."/>
            <person name="Frisvad J.C."/>
            <person name="Nielsen K.F."/>
            <person name="Lyhne E.K."/>
            <person name="Kogle M.E."/>
            <person name="Kuo A."/>
            <person name="Riley R."/>
            <person name="Clum A."/>
            <person name="Nolan M."/>
            <person name="Lipzen A."/>
            <person name="Salamov A."/>
            <person name="Henrissat B."/>
            <person name="Wiebenga A."/>
            <person name="De Vries R.P."/>
            <person name="Grigoriev I.V."/>
            <person name="Mortensen U.H."/>
            <person name="Andersen M.R."/>
            <person name="Baker S.E."/>
        </authorList>
    </citation>
    <scope>NUCLEOTIDE SEQUENCE [LARGE SCALE GENOMIC DNA]</scope>
    <source>
        <strain evidence="2 3">IBT 23096</strain>
    </source>
</reference>
<dbReference type="InterPro" id="IPR000210">
    <property type="entry name" value="BTB/POZ_dom"/>
</dbReference>
<dbReference type="Pfam" id="PF00651">
    <property type="entry name" value="BTB"/>
    <property type="match status" value="1"/>
</dbReference>
<keyword evidence="3" id="KW-1185">Reference proteome</keyword>
<dbReference type="Proteomes" id="UP000234275">
    <property type="component" value="Unassembled WGS sequence"/>
</dbReference>
<dbReference type="VEuPathDB" id="FungiDB:P170DRAFT_478930"/>
<dbReference type="RefSeq" id="XP_024701305.1">
    <property type="nucleotide sequence ID" value="XM_024853606.1"/>
</dbReference>
<feature type="domain" description="BTB" evidence="1">
    <location>
        <begin position="53"/>
        <end position="139"/>
    </location>
</feature>
<proteinExistence type="predicted"/>
<dbReference type="Gene3D" id="3.30.710.10">
    <property type="entry name" value="Potassium Channel Kv1.1, Chain A"/>
    <property type="match status" value="1"/>
</dbReference>